<dbReference type="PROSITE" id="PS51257">
    <property type="entry name" value="PROKAR_LIPOPROTEIN"/>
    <property type="match status" value="1"/>
</dbReference>
<reference evidence="3 4" key="1">
    <citation type="submission" date="2020-07" db="EMBL/GenBank/DDBJ databases">
        <title>Sequencing the genomes of 1000 actinobacteria strains.</title>
        <authorList>
            <person name="Klenk H.-P."/>
        </authorList>
    </citation>
    <scope>NUCLEOTIDE SEQUENCE [LARGE SCALE GENOMIC DNA]</scope>
    <source>
        <strain evidence="3 4">DSM 45763</strain>
    </source>
</reference>
<keyword evidence="4" id="KW-1185">Reference proteome</keyword>
<feature type="signal peptide" evidence="2">
    <location>
        <begin position="1"/>
        <end position="20"/>
    </location>
</feature>
<dbReference type="Proteomes" id="UP000576393">
    <property type="component" value="Unassembled WGS sequence"/>
</dbReference>
<dbReference type="EMBL" id="JACCCO010000004">
    <property type="protein sequence ID" value="NYF44664.1"/>
    <property type="molecule type" value="Genomic_DNA"/>
</dbReference>
<comment type="caution">
    <text evidence="3">The sequence shown here is derived from an EMBL/GenBank/DDBJ whole genome shotgun (WGS) entry which is preliminary data.</text>
</comment>
<name>A0A852VC85_9ACTN</name>
<protein>
    <recommendedName>
        <fullName evidence="5">Lipoprotein</fullName>
    </recommendedName>
</protein>
<organism evidence="3 4">
    <name type="scientific">Streptosporangium sandarakinum</name>
    <dbReference type="NCBI Taxonomy" id="1260955"/>
    <lineage>
        <taxon>Bacteria</taxon>
        <taxon>Bacillati</taxon>
        <taxon>Actinomycetota</taxon>
        <taxon>Actinomycetes</taxon>
        <taxon>Streptosporangiales</taxon>
        <taxon>Streptosporangiaceae</taxon>
        <taxon>Streptosporangium</taxon>
    </lineage>
</organism>
<sequence length="152" mass="15807">MNRSPIPLLTVALVAGLLVACDATEGRPACAAALRGPGPGAGSSKTTTGTGTGSSRTTTTTTTTTGSLSRTTTGRPPARSTTQNPPPPRRPDVGKPPTLQRGTTRYPAQKPPTYRGSYRHYDGYPGWYPAGVWPDGYAETYGCDLPAGRTAQ</sequence>
<evidence type="ECO:0000256" key="2">
    <source>
        <dbReference type="SAM" id="SignalP"/>
    </source>
</evidence>
<dbReference type="RefSeq" id="WP_179829161.1">
    <property type="nucleotide sequence ID" value="NZ_JACCCO010000004.1"/>
</dbReference>
<feature type="region of interest" description="Disordered" evidence="1">
    <location>
        <begin position="33"/>
        <end position="117"/>
    </location>
</feature>
<evidence type="ECO:0000313" key="3">
    <source>
        <dbReference type="EMBL" id="NYF44664.1"/>
    </source>
</evidence>
<feature type="compositionally biased region" description="Low complexity" evidence="1">
    <location>
        <begin position="33"/>
        <end position="75"/>
    </location>
</feature>
<gene>
    <name evidence="3" type="ORF">HDA43_006906</name>
</gene>
<proteinExistence type="predicted"/>
<evidence type="ECO:0000313" key="4">
    <source>
        <dbReference type="Proteomes" id="UP000576393"/>
    </source>
</evidence>
<feature type="chain" id="PRO_5039017338" description="Lipoprotein" evidence="2">
    <location>
        <begin position="21"/>
        <end position="152"/>
    </location>
</feature>
<keyword evidence="2" id="KW-0732">Signal</keyword>
<evidence type="ECO:0000256" key="1">
    <source>
        <dbReference type="SAM" id="MobiDB-lite"/>
    </source>
</evidence>
<accession>A0A852VC85</accession>
<evidence type="ECO:0008006" key="5">
    <source>
        <dbReference type="Google" id="ProtNLM"/>
    </source>
</evidence>
<dbReference type="AlphaFoldDB" id="A0A852VC85"/>